<evidence type="ECO:0000313" key="1">
    <source>
        <dbReference type="EMBL" id="ALJ00720.1"/>
    </source>
</evidence>
<dbReference type="PATRIC" id="fig|512763.3.peg.4219"/>
<gene>
    <name evidence="1" type="ORF">DC20_19230</name>
</gene>
<sequence>MLRPTAFHASCTRPLVVTKIKTMNLADLVKYLRSEACLQKLYQEKNLDDESEAIFAYAKGELSIQSEVCFFPIEDVDDDLVFEIEGTKYYHLFEIGHGVEIYSYFEDEFEKGNYSELGKAKRLLQYLVNDA</sequence>
<dbReference type="KEGG" id="rti:DC20_19230"/>
<evidence type="ECO:0000313" key="2">
    <source>
        <dbReference type="Proteomes" id="UP000061382"/>
    </source>
</evidence>
<name>A0A0P0D1K2_9BACT</name>
<dbReference type="Proteomes" id="UP000061382">
    <property type="component" value="Chromosome"/>
</dbReference>
<protein>
    <submittedName>
        <fullName evidence="1">Uncharacterized protein</fullName>
    </submittedName>
</protein>
<dbReference type="STRING" id="512763.DC20_19230"/>
<proteinExistence type="predicted"/>
<accession>A0A0P0D1K2</accession>
<reference evidence="1 2" key="1">
    <citation type="submission" date="2015-08" db="EMBL/GenBank/DDBJ databases">
        <title>Complete genome sequence of Rufibacter tibetensis strain 1351t, a radiation-resistant bacterium from tibet plateau.</title>
        <authorList>
            <person name="Dai J."/>
        </authorList>
    </citation>
    <scope>NUCLEOTIDE SEQUENCE [LARGE SCALE GENOMIC DNA]</scope>
    <source>
        <strain evidence="1 2">1351</strain>
    </source>
</reference>
<organism evidence="1 2">
    <name type="scientific">Rufibacter tibetensis</name>
    <dbReference type="NCBI Taxonomy" id="512763"/>
    <lineage>
        <taxon>Bacteria</taxon>
        <taxon>Pseudomonadati</taxon>
        <taxon>Bacteroidota</taxon>
        <taxon>Cytophagia</taxon>
        <taxon>Cytophagales</taxon>
        <taxon>Hymenobacteraceae</taxon>
        <taxon>Rufibacter</taxon>
    </lineage>
</organism>
<dbReference type="EMBL" id="CP012643">
    <property type="protein sequence ID" value="ALJ00720.1"/>
    <property type="molecule type" value="Genomic_DNA"/>
</dbReference>
<keyword evidence="2" id="KW-1185">Reference proteome</keyword>
<dbReference type="AlphaFoldDB" id="A0A0P0D1K2"/>